<comment type="caution">
    <text evidence="1">The sequence shown here is derived from an EMBL/GenBank/DDBJ whole genome shotgun (WGS) entry which is preliminary data.</text>
</comment>
<organism evidence="1 2">
    <name type="scientific">Lagenidium giganteum</name>
    <dbReference type="NCBI Taxonomy" id="4803"/>
    <lineage>
        <taxon>Eukaryota</taxon>
        <taxon>Sar</taxon>
        <taxon>Stramenopiles</taxon>
        <taxon>Oomycota</taxon>
        <taxon>Peronosporomycetes</taxon>
        <taxon>Pythiales</taxon>
        <taxon>Pythiaceae</taxon>
    </lineage>
</organism>
<gene>
    <name evidence="1" type="ORF">N0F65_001938</name>
</gene>
<evidence type="ECO:0000313" key="1">
    <source>
        <dbReference type="EMBL" id="DAZ98063.1"/>
    </source>
</evidence>
<dbReference type="Proteomes" id="UP001146120">
    <property type="component" value="Unassembled WGS sequence"/>
</dbReference>
<evidence type="ECO:0000313" key="2">
    <source>
        <dbReference type="Proteomes" id="UP001146120"/>
    </source>
</evidence>
<proteinExistence type="predicted"/>
<protein>
    <recommendedName>
        <fullName evidence="3">MULE transposase domain-containing protein</fullName>
    </recommendedName>
</protein>
<reference evidence="1" key="2">
    <citation type="journal article" date="2023" name="Microbiol Resour">
        <title>Decontamination and Annotation of the Draft Genome Sequence of the Oomycete Lagenidium giganteum ARSEF 373.</title>
        <authorList>
            <person name="Morgan W.R."/>
            <person name="Tartar A."/>
        </authorList>
    </citation>
    <scope>NUCLEOTIDE SEQUENCE</scope>
    <source>
        <strain evidence="1">ARSEF 373</strain>
    </source>
</reference>
<dbReference type="EMBL" id="DAKRPA010000117">
    <property type="protein sequence ID" value="DAZ98063.1"/>
    <property type="molecule type" value="Genomic_DNA"/>
</dbReference>
<keyword evidence="2" id="KW-1185">Reference proteome</keyword>
<dbReference type="AlphaFoldDB" id="A0AAV2YY01"/>
<accession>A0AAV2YY01</accession>
<name>A0AAV2YY01_9STRA</name>
<reference evidence="1" key="1">
    <citation type="submission" date="2022-11" db="EMBL/GenBank/DDBJ databases">
        <authorList>
            <person name="Morgan W.R."/>
            <person name="Tartar A."/>
        </authorList>
    </citation>
    <scope>NUCLEOTIDE SEQUENCE</scope>
    <source>
        <strain evidence="1">ARSEF 373</strain>
    </source>
</reference>
<sequence length="105" mass="11722">MDDNGHFCRAVLIPLSWEAIQCGMQRVFGIDGAHLKHRQYHGTQLCLVGRDGDFHNVVLAVAVAPRESKDNYAWFLRHIEVAGYPLQHTPLFCDRHTGLVAAGAN</sequence>
<evidence type="ECO:0008006" key="3">
    <source>
        <dbReference type="Google" id="ProtNLM"/>
    </source>
</evidence>